<feature type="region of interest" description="Disordered" evidence="1">
    <location>
        <begin position="210"/>
        <end position="257"/>
    </location>
</feature>
<evidence type="ECO:0000313" key="3">
    <source>
        <dbReference type="EMBL" id="CDF90786.1"/>
    </source>
</evidence>
<dbReference type="AlphaFoldDB" id="A0A8J2T9E2"/>
<dbReference type="InterPro" id="IPR039931">
    <property type="entry name" value="EEIG1/2-like"/>
</dbReference>
<dbReference type="PANTHER" id="PTHR21456:SF1">
    <property type="entry name" value="C2 NT-TYPE DOMAIN-CONTAINING PROTEIN"/>
    <property type="match status" value="1"/>
</dbReference>
<dbReference type="Pfam" id="PF10358">
    <property type="entry name" value="NT-C2"/>
    <property type="match status" value="1"/>
</dbReference>
<accession>A0A8J2T9E2</accession>
<dbReference type="PANTHER" id="PTHR21456">
    <property type="entry name" value="FAMILY WITH SEQUENCE SIMILARITY 102"/>
    <property type="match status" value="1"/>
</dbReference>
<dbReference type="OrthoDB" id="3365224at2759"/>
<dbReference type="Proteomes" id="UP000019375">
    <property type="component" value="Unassembled WGS sequence"/>
</dbReference>
<dbReference type="InterPro" id="IPR019448">
    <property type="entry name" value="NT-C2"/>
</dbReference>
<sequence length="460" mass="51405">MPLLGGKSKATRPKFLLNLRIDELINIPQSSGYCFVRWHLKEGTGSSGHRLAKVSSDDEASLGAHQSHGLTPRVLVENHRARWNYQLEKPIQVKLQVGKNKKLEAKKLVLDVYFEFLETGPKEAGINRAKRTSLEAPNIIKTSNNVYAPKVSGKLHLGSVSLNISEYVRRDEQPLINRFLLKKSKVNSIINVTVQMKLIRGSYDDFDVSKTASGQLPGNVRSGIDDILEDSSDKSSPISSTYQSSQSGSPRSNQYPQSIRGSVRMVNGNMSPLNASVNGSVNGKAQSYMGMTSPSTQGNTISSSINPLVENLYQKTFQLPWDPRPGEFTPKECVEDILQGGNGWARNEKGISLIDIQALKLIEMEVDYKENEQFGANEKMNANKRMEKASSADDYNAMDKREFLEKKQNWSHVSQTQRDKIKNENNEGNAMLEEGEAQLEDFTAEQIKDTKSWTVHRILA</sequence>
<organism evidence="3 4">
    <name type="scientific">Zygosaccharomyces bailii (strain CLIB 213 / ATCC 58445 / CBS 680 / BCRC 21525 / NBRC 1098 / NCYC 1416 / NRRL Y-2227)</name>
    <dbReference type="NCBI Taxonomy" id="1333698"/>
    <lineage>
        <taxon>Eukaryota</taxon>
        <taxon>Fungi</taxon>
        <taxon>Dikarya</taxon>
        <taxon>Ascomycota</taxon>
        <taxon>Saccharomycotina</taxon>
        <taxon>Saccharomycetes</taxon>
        <taxon>Saccharomycetales</taxon>
        <taxon>Saccharomycetaceae</taxon>
        <taxon>Zygosaccharomyces</taxon>
    </lineage>
</organism>
<keyword evidence="4" id="KW-1185">Reference proteome</keyword>
<evidence type="ECO:0000259" key="2">
    <source>
        <dbReference type="PROSITE" id="PS51840"/>
    </source>
</evidence>
<dbReference type="PROSITE" id="PS51840">
    <property type="entry name" value="C2_NT"/>
    <property type="match status" value="1"/>
</dbReference>
<dbReference type="EMBL" id="HG316461">
    <property type="protein sequence ID" value="CDF90786.1"/>
    <property type="molecule type" value="Genomic_DNA"/>
</dbReference>
<feature type="compositionally biased region" description="Low complexity" evidence="1">
    <location>
        <begin position="234"/>
        <end position="252"/>
    </location>
</feature>
<evidence type="ECO:0000256" key="1">
    <source>
        <dbReference type="SAM" id="MobiDB-lite"/>
    </source>
</evidence>
<evidence type="ECO:0000313" key="4">
    <source>
        <dbReference type="Proteomes" id="UP000019375"/>
    </source>
</evidence>
<reference evidence="4" key="1">
    <citation type="journal article" date="2013" name="Genome Announc.">
        <title>Genome sequence of the food spoilage yeast Zygosaccharomyces bailii CLIB 213(T).</title>
        <authorList>
            <person name="Galeote V."/>
            <person name="Bigey F."/>
            <person name="Devillers H."/>
            <person name="Neuveglise C."/>
            <person name="Dequin S."/>
        </authorList>
    </citation>
    <scope>NUCLEOTIDE SEQUENCE [LARGE SCALE GENOMIC DNA]</scope>
    <source>
        <strain evidence="4">CLIB 213 / ATCC 58445 / CBS 680 / CCRC 21525 / NBRC 1098 / NCYC 1416 / NRRL Y-2227</strain>
    </source>
</reference>
<proteinExistence type="predicted"/>
<name>A0A8J2T9E2_ZYGB2</name>
<gene>
    <name evidence="3" type="ORF">BN860_02982g</name>
</gene>
<feature type="domain" description="C2 NT-type" evidence="2">
    <location>
        <begin position="5"/>
        <end position="198"/>
    </location>
</feature>
<protein>
    <submittedName>
        <fullName evidence="3">ZYBA0S08-02982g1_1</fullName>
    </submittedName>
</protein>